<dbReference type="Pfam" id="PF01545">
    <property type="entry name" value="Cation_efflux"/>
    <property type="match status" value="1"/>
</dbReference>
<evidence type="ECO:0000256" key="2">
    <source>
        <dbReference type="ARBA" id="ARBA00008114"/>
    </source>
</evidence>
<dbReference type="GO" id="GO:0008324">
    <property type="term" value="F:monoatomic cation transmembrane transporter activity"/>
    <property type="evidence" value="ECO:0007669"/>
    <property type="project" value="InterPro"/>
</dbReference>
<evidence type="ECO:0000256" key="6">
    <source>
        <dbReference type="ARBA" id="ARBA00023136"/>
    </source>
</evidence>
<evidence type="ECO:0000256" key="4">
    <source>
        <dbReference type="ARBA" id="ARBA00022692"/>
    </source>
</evidence>
<evidence type="ECO:0000313" key="11">
    <source>
        <dbReference type="Proteomes" id="UP000236910"/>
    </source>
</evidence>
<dbReference type="InterPro" id="IPR058533">
    <property type="entry name" value="Cation_efflux_TM"/>
</dbReference>
<dbReference type="NCBIfam" id="TIGR01297">
    <property type="entry name" value="CDF"/>
    <property type="match status" value="1"/>
</dbReference>
<keyword evidence="3" id="KW-0813">Transport</keyword>
<dbReference type="InterPro" id="IPR050291">
    <property type="entry name" value="CDF_Transporter"/>
</dbReference>
<dbReference type="InterPro" id="IPR036837">
    <property type="entry name" value="Cation_efflux_CTD_sf"/>
</dbReference>
<dbReference type="PANTHER" id="PTHR43840:SF15">
    <property type="entry name" value="MITOCHONDRIAL METAL TRANSPORTER 1-RELATED"/>
    <property type="match status" value="1"/>
</dbReference>
<dbReference type="InterPro" id="IPR002524">
    <property type="entry name" value="Cation_efflux"/>
</dbReference>
<feature type="transmembrane region" description="Helical" evidence="7">
    <location>
        <begin position="16"/>
        <end position="35"/>
    </location>
</feature>
<evidence type="ECO:0000259" key="9">
    <source>
        <dbReference type="Pfam" id="PF16916"/>
    </source>
</evidence>
<reference evidence="10 11" key="1">
    <citation type="submission" date="2018-01" db="EMBL/GenBank/DDBJ databases">
        <title>Metagenomic assembled genomes from two thermal pools in the Uzon Caldera, Kamchatka, Russia.</title>
        <authorList>
            <person name="Wilkins L."/>
            <person name="Ettinger C."/>
        </authorList>
    </citation>
    <scope>NUCLEOTIDE SEQUENCE [LARGE SCALE GENOMIC DNA]</scope>
    <source>
        <strain evidence="10">ARK-10</strain>
    </source>
</reference>
<protein>
    <submittedName>
        <fullName evidence="10">Uncharacterized protein</fullName>
    </submittedName>
</protein>
<evidence type="ECO:0000256" key="1">
    <source>
        <dbReference type="ARBA" id="ARBA00004141"/>
    </source>
</evidence>
<keyword evidence="4 7" id="KW-0812">Transmembrane</keyword>
<feature type="transmembrane region" description="Helical" evidence="7">
    <location>
        <begin position="55"/>
        <end position="76"/>
    </location>
</feature>
<evidence type="ECO:0000256" key="5">
    <source>
        <dbReference type="ARBA" id="ARBA00022989"/>
    </source>
</evidence>
<evidence type="ECO:0000259" key="8">
    <source>
        <dbReference type="Pfam" id="PF01545"/>
    </source>
</evidence>
<sequence>MYEAIARFGKTEALDILMMIGATISIVGKIFLSAYMNIVGKRISNQALIANAKDYFGDILSSISVLLGGILIRFTGKSYFDSIASFFVAIIIIYMGYDILKPVISEIMEETDESIADEVQKIISSFDSVCNPHQIRVRKFGSYYVIDLHLEFPKDMSVGDAHSIATEIEETIKKNIKNISEVIIHIEPCSKL</sequence>
<evidence type="ECO:0000313" key="10">
    <source>
        <dbReference type="EMBL" id="PMP81249.1"/>
    </source>
</evidence>
<comment type="similarity">
    <text evidence="2">Belongs to the cation diffusion facilitator (CDF) transporter (TC 2.A.4) family.</text>
</comment>
<name>A0A2J6X4D6_9BACT</name>
<dbReference type="PANTHER" id="PTHR43840">
    <property type="entry name" value="MITOCHONDRIAL METAL TRANSPORTER 1-RELATED"/>
    <property type="match status" value="1"/>
</dbReference>
<gene>
    <name evidence="10" type="ORF">C0175_05785</name>
</gene>
<dbReference type="Pfam" id="PF16916">
    <property type="entry name" value="ZT_dimer"/>
    <property type="match status" value="1"/>
</dbReference>
<organism evidence="10 11">
    <name type="scientific">Caldisericum exile</name>
    <dbReference type="NCBI Taxonomy" id="693075"/>
    <lineage>
        <taxon>Bacteria</taxon>
        <taxon>Pseudomonadati</taxon>
        <taxon>Caldisericota/Cryosericota group</taxon>
        <taxon>Caldisericota</taxon>
        <taxon>Caldisericia</taxon>
        <taxon>Caldisericales</taxon>
        <taxon>Caldisericaceae</taxon>
        <taxon>Caldisericum</taxon>
    </lineage>
</organism>
<dbReference type="InterPro" id="IPR027469">
    <property type="entry name" value="Cation_efflux_TMD_sf"/>
</dbReference>
<dbReference type="AlphaFoldDB" id="A0A2J6X4D6"/>
<keyword evidence="5 7" id="KW-1133">Transmembrane helix</keyword>
<dbReference type="InterPro" id="IPR027470">
    <property type="entry name" value="Cation_efflux_CTD"/>
</dbReference>
<proteinExistence type="inferred from homology"/>
<dbReference type="SUPFAM" id="SSF161111">
    <property type="entry name" value="Cation efflux protein transmembrane domain-like"/>
    <property type="match status" value="1"/>
</dbReference>
<dbReference type="Proteomes" id="UP000236910">
    <property type="component" value="Unassembled WGS sequence"/>
</dbReference>
<accession>A0A2J6X4D6</accession>
<dbReference type="SUPFAM" id="SSF160240">
    <property type="entry name" value="Cation efflux protein cytoplasmic domain-like"/>
    <property type="match status" value="1"/>
</dbReference>
<feature type="domain" description="Cation efflux protein cytoplasmic" evidence="9">
    <location>
        <begin position="113"/>
        <end position="189"/>
    </location>
</feature>
<comment type="caution">
    <text evidence="10">The sequence shown here is derived from an EMBL/GenBank/DDBJ whole genome shotgun (WGS) entry which is preliminary data.</text>
</comment>
<comment type="subcellular location">
    <subcellularLocation>
        <location evidence="1">Membrane</location>
        <topology evidence="1">Multi-pass membrane protein</topology>
    </subcellularLocation>
</comment>
<feature type="domain" description="Cation efflux protein transmembrane" evidence="8">
    <location>
        <begin position="1"/>
        <end position="108"/>
    </location>
</feature>
<keyword evidence="6 7" id="KW-0472">Membrane</keyword>
<dbReference type="Gene3D" id="3.30.70.1350">
    <property type="entry name" value="Cation efflux protein, cytoplasmic domain"/>
    <property type="match status" value="1"/>
</dbReference>
<dbReference type="EMBL" id="PNIX01000334">
    <property type="protein sequence ID" value="PMP81249.1"/>
    <property type="molecule type" value="Genomic_DNA"/>
</dbReference>
<dbReference type="GO" id="GO:0016020">
    <property type="term" value="C:membrane"/>
    <property type="evidence" value="ECO:0007669"/>
    <property type="project" value="UniProtKB-SubCell"/>
</dbReference>
<evidence type="ECO:0000256" key="7">
    <source>
        <dbReference type="SAM" id="Phobius"/>
    </source>
</evidence>
<feature type="transmembrane region" description="Helical" evidence="7">
    <location>
        <begin position="82"/>
        <end position="100"/>
    </location>
</feature>
<dbReference type="Gene3D" id="1.20.1510.10">
    <property type="entry name" value="Cation efflux protein transmembrane domain"/>
    <property type="match status" value="1"/>
</dbReference>
<evidence type="ECO:0000256" key="3">
    <source>
        <dbReference type="ARBA" id="ARBA00022448"/>
    </source>
</evidence>